<sequence>MKKGWLVFLVLLAAAALTLSGILLGKFSREEKIFQEQAALNGIVYDEAFLEEAAKLPGIQSVEPVVSLPVQLKVGEYSVETELLGVELTNLHYQAEKASDTALGRTPALLIGKEALFGLVDANGHAISEKRLGQLLEEYQELSITASFSNRPEQTFSCRAAAVLKEPADKIYFSIDQAKALAEQYGQPFSIKEVLLTVKGETNFRKAKESFVPTKEGL</sequence>
<protein>
    <submittedName>
        <fullName evidence="1">Uncharacterized protein</fullName>
    </submittedName>
</protein>
<gene>
    <name evidence="1" type="ORF">LKD71_09465</name>
</gene>
<evidence type="ECO:0000313" key="1">
    <source>
        <dbReference type="EMBL" id="MCC2190029.1"/>
    </source>
</evidence>
<proteinExistence type="predicted"/>
<dbReference type="Proteomes" id="UP001197875">
    <property type="component" value="Unassembled WGS sequence"/>
</dbReference>
<reference evidence="1 2" key="1">
    <citation type="submission" date="2021-10" db="EMBL/GenBank/DDBJ databases">
        <title>Anaerobic single-cell dispensing facilitates the cultivation of human gut bacteria.</title>
        <authorList>
            <person name="Afrizal A."/>
        </authorList>
    </citation>
    <scope>NUCLEOTIDE SEQUENCE [LARGE SCALE GENOMIC DNA]</scope>
    <source>
        <strain evidence="1 2">CLA-AA-H277</strain>
    </source>
</reference>
<dbReference type="AlphaFoldDB" id="A0AAE3DTA7"/>
<dbReference type="RefSeq" id="WP_227615220.1">
    <property type="nucleotide sequence ID" value="NZ_JAJEPR010000013.1"/>
</dbReference>
<comment type="caution">
    <text evidence="1">The sequence shown here is derived from an EMBL/GenBank/DDBJ whole genome shotgun (WGS) entry which is preliminary data.</text>
</comment>
<accession>A0AAE3DTA7</accession>
<name>A0AAE3DTA7_9FIRM</name>
<evidence type="ECO:0000313" key="2">
    <source>
        <dbReference type="Proteomes" id="UP001197875"/>
    </source>
</evidence>
<organism evidence="1 2">
    <name type="scientific">Fusicatenibacter faecihominis</name>
    <dbReference type="NCBI Taxonomy" id="2881276"/>
    <lineage>
        <taxon>Bacteria</taxon>
        <taxon>Bacillati</taxon>
        <taxon>Bacillota</taxon>
        <taxon>Clostridia</taxon>
        <taxon>Lachnospirales</taxon>
        <taxon>Lachnospiraceae</taxon>
        <taxon>Fusicatenibacter</taxon>
    </lineage>
</organism>
<keyword evidence="2" id="KW-1185">Reference proteome</keyword>
<dbReference type="EMBL" id="JAJEPR010000013">
    <property type="protein sequence ID" value="MCC2190029.1"/>
    <property type="molecule type" value="Genomic_DNA"/>
</dbReference>